<dbReference type="RefSeq" id="WP_179795419.1">
    <property type="nucleotide sequence ID" value="NZ_BAABHP010000024.1"/>
</dbReference>
<dbReference type="SUPFAM" id="SSF54427">
    <property type="entry name" value="NTF2-like"/>
    <property type="match status" value="1"/>
</dbReference>
<keyword evidence="3" id="KW-1185">Reference proteome</keyword>
<dbReference type="EMBL" id="JACCBN010000001">
    <property type="protein sequence ID" value="NYD37902.1"/>
    <property type="molecule type" value="Genomic_DNA"/>
</dbReference>
<evidence type="ECO:0000313" key="3">
    <source>
        <dbReference type="Proteomes" id="UP000535890"/>
    </source>
</evidence>
<dbReference type="Proteomes" id="UP000535890">
    <property type="component" value="Unassembled WGS sequence"/>
</dbReference>
<evidence type="ECO:0000256" key="1">
    <source>
        <dbReference type="SAM" id="MobiDB-lite"/>
    </source>
</evidence>
<proteinExistence type="predicted"/>
<organism evidence="2 3">
    <name type="scientific">Actinomycetospora corticicola</name>
    <dbReference type="NCBI Taxonomy" id="663602"/>
    <lineage>
        <taxon>Bacteria</taxon>
        <taxon>Bacillati</taxon>
        <taxon>Actinomycetota</taxon>
        <taxon>Actinomycetes</taxon>
        <taxon>Pseudonocardiales</taxon>
        <taxon>Pseudonocardiaceae</taxon>
        <taxon>Actinomycetospora</taxon>
    </lineage>
</organism>
<dbReference type="AlphaFoldDB" id="A0A7Y9DYM1"/>
<dbReference type="Gene3D" id="3.10.450.50">
    <property type="match status" value="1"/>
</dbReference>
<feature type="compositionally biased region" description="Basic and acidic residues" evidence="1">
    <location>
        <begin position="38"/>
        <end position="55"/>
    </location>
</feature>
<dbReference type="Pfam" id="PF07366">
    <property type="entry name" value="SnoaL"/>
    <property type="match status" value="1"/>
</dbReference>
<dbReference type="PANTHER" id="PTHR38436">
    <property type="entry name" value="POLYKETIDE CYCLASE SNOAL-LIKE DOMAIN"/>
    <property type="match status" value="1"/>
</dbReference>
<gene>
    <name evidence="2" type="ORF">BJ983_004004</name>
</gene>
<name>A0A7Y9DYM1_9PSEU</name>
<dbReference type="PANTHER" id="PTHR38436:SF1">
    <property type="entry name" value="ESTER CYCLASE"/>
    <property type="match status" value="1"/>
</dbReference>
<dbReference type="InterPro" id="IPR009959">
    <property type="entry name" value="Cyclase_SnoaL-like"/>
</dbReference>
<reference evidence="2 3" key="1">
    <citation type="submission" date="2020-07" db="EMBL/GenBank/DDBJ databases">
        <title>Sequencing the genomes of 1000 actinobacteria strains.</title>
        <authorList>
            <person name="Klenk H.-P."/>
        </authorList>
    </citation>
    <scope>NUCLEOTIDE SEQUENCE [LARGE SCALE GENOMIC DNA]</scope>
    <source>
        <strain evidence="2 3">DSM 45772</strain>
    </source>
</reference>
<sequence>MDTTTNTDPDKATCIRSLELMATGSVEELAEVYGPEATNREAKDEPSAARGRGPEALHATARWLREAYSDLHWEVHDAVRDGDLVVLHTTMSGRQTGPFTAYADDASVEMVFPPRGGRAFAVTQTHWFRMQDGRIVEHWANRDDLSLGQQLGWTPPTPVYLARMLLARRRARRPASAH</sequence>
<comment type="caution">
    <text evidence="2">The sequence shown here is derived from an EMBL/GenBank/DDBJ whole genome shotgun (WGS) entry which is preliminary data.</text>
</comment>
<accession>A0A7Y9DYM1</accession>
<dbReference type="InterPro" id="IPR032710">
    <property type="entry name" value="NTF2-like_dom_sf"/>
</dbReference>
<evidence type="ECO:0000313" key="2">
    <source>
        <dbReference type="EMBL" id="NYD37902.1"/>
    </source>
</evidence>
<protein>
    <submittedName>
        <fullName evidence="2">Putative ester cyclase</fullName>
    </submittedName>
</protein>
<dbReference type="GO" id="GO:0030638">
    <property type="term" value="P:polyketide metabolic process"/>
    <property type="evidence" value="ECO:0007669"/>
    <property type="project" value="InterPro"/>
</dbReference>
<feature type="region of interest" description="Disordered" evidence="1">
    <location>
        <begin position="33"/>
        <end position="55"/>
    </location>
</feature>